<evidence type="ECO:0000313" key="1">
    <source>
        <dbReference type="EMBL" id="KKN06871.1"/>
    </source>
</evidence>
<reference evidence="1" key="1">
    <citation type="journal article" date="2015" name="Nature">
        <title>Complex archaea that bridge the gap between prokaryotes and eukaryotes.</title>
        <authorList>
            <person name="Spang A."/>
            <person name="Saw J.H."/>
            <person name="Jorgensen S.L."/>
            <person name="Zaremba-Niedzwiedzka K."/>
            <person name="Martijn J."/>
            <person name="Lind A.E."/>
            <person name="van Eijk R."/>
            <person name="Schleper C."/>
            <person name="Guy L."/>
            <person name="Ettema T.J."/>
        </authorList>
    </citation>
    <scope>NUCLEOTIDE SEQUENCE</scope>
</reference>
<proteinExistence type="predicted"/>
<organism evidence="1">
    <name type="scientific">marine sediment metagenome</name>
    <dbReference type="NCBI Taxonomy" id="412755"/>
    <lineage>
        <taxon>unclassified sequences</taxon>
        <taxon>metagenomes</taxon>
        <taxon>ecological metagenomes</taxon>
    </lineage>
</organism>
<gene>
    <name evidence="1" type="ORF">LCGC14_1073010</name>
</gene>
<dbReference type="EMBL" id="LAZR01004636">
    <property type="protein sequence ID" value="KKN06871.1"/>
    <property type="molecule type" value="Genomic_DNA"/>
</dbReference>
<sequence length="104" mass="12053">MPRKTRKITETDRAFYKLGLQEGENRLKRTLELLKTTNARLWDELCRLDETEPCEGVLLSFKTMDQIVRNAKTGTVNPGLAHKLEKIRGEARKKYNLLSPKPKL</sequence>
<comment type="caution">
    <text evidence="1">The sequence shown here is derived from an EMBL/GenBank/DDBJ whole genome shotgun (WGS) entry which is preliminary data.</text>
</comment>
<protein>
    <submittedName>
        <fullName evidence="1">Uncharacterized protein</fullName>
    </submittedName>
</protein>
<dbReference type="AlphaFoldDB" id="A0A0F9Q0T8"/>
<accession>A0A0F9Q0T8</accession>
<name>A0A0F9Q0T8_9ZZZZ</name>